<dbReference type="Proteomes" id="UP000190306">
    <property type="component" value="Chromosome"/>
</dbReference>
<dbReference type="GO" id="GO:0016491">
    <property type="term" value="F:oxidoreductase activity"/>
    <property type="evidence" value="ECO:0007669"/>
    <property type="project" value="UniProtKB-KW"/>
</dbReference>
<reference evidence="3 5" key="1">
    <citation type="submission" date="2015-07" db="EMBL/GenBank/DDBJ databases">
        <title>Draft Genome Sequence of Streptomyces antibioticus, IMRU 3720 reveals insights in the evolution of actinomycin biosynthetic gene clusters in Streptomyces.</title>
        <authorList>
            <person name="Crnovcic I."/>
            <person name="Ruckert C."/>
            <person name="Kalinowksi J."/>
            <person name="Keller U."/>
        </authorList>
    </citation>
    <scope>NUCLEOTIDE SEQUENCE [LARGE SCALE GENOMIC DNA]</scope>
    <source>
        <strain evidence="3 5">DSM 41481</strain>
    </source>
</reference>
<sequence>MKKLSAVSVPDLHGKIAVVTGASDGIGLRLAERLALAGAEVVLPMRSATKGAAALDRIRAAAPEARVSSRVLDLSSLSSVAALADTLLAEGRPINLMVNNAGVMAPATRHESVDGFELQFATNHLGHMALTGRLMPLLRAGKARVTTVTSSAARTSKINWGDLESVKNYSPVRSYGASKLANLLFALELDRRSRVAAWGVVSNAAHPGTTLTNLYASGPNLGRAKPAPHEAIMKRLAKWGMFVHSAEAGMLPPLFALTSPQARGGVLYGPDGFGQFTGSPTQLALYKSARSAADAERLWQVSERLTGVSFEAAV</sequence>
<dbReference type="InterPro" id="IPR002347">
    <property type="entry name" value="SDR_fam"/>
</dbReference>
<evidence type="ECO:0000313" key="5">
    <source>
        <dbReference type="Proteomes" id="UP000190306"/>
    </source>
</evidence>
<protein>
    <submittedName>
        <fullName evidence="4">SDR family oxidoreductase</fullName>
    </submittedName>
    <submittedName>
        <fullName evidence="3">Short-chain dehydrogenase</fullName>
    </submittedName>
</protein>
<proteinExistence type="inferred from homology"/>
<dbReference type="PANTHER" id="PTHR24320">
    <property type="entry name" value="RETINOL DEHYDROGENASE"/>
    <property type="match status" value="1"/>
</dbReference>
<name>A0AAE6Y354_STRAT</name>
<dbReference type="InterPro" id="IPR036291">
    <property type="entry name" value="NAD(P)-bd_dom_sf"/>
</dbReference>
<keyword evidence="5" id="KW-1185">Reference proteome</keyword>
<evidence type="ECO:0000256" key="2">
    <source>
        <dbReference type="ARBA" id="ARBA00023002"/>
    </source>
</evidence>
<dbReference type="SUPFAM" id="SSF51735">
    <property type="entry name" value="NAD(P)-binding Rossmann-fold domains"/>
    <property type="match status" value="1"/>
</dbReference>
<gene>
    <name evidence="3" type="ORF">AFM16_00200</name>
    <name evidence="4" type="ORF">HCX60_00305</name>
</gene>
<accession>A0AAE6Y354</accession>
<dbReference type="NCBIfam" id="NF004846">
    <property type="entry name" value="PRK06197.1"/>
    <property type="match status" value="1"/>
</dbReference>
<comment type="similarity">
    <text evidence="1">Belongs to the short-chain dehydrogenases/reductases (SDR) family.</text>
</comment>
<evidence type="ECO:0000313" key="6">
    <source>
        <dbReference type="Proteomes" id="UP000502504"/>
    </source>
</evidence>
<organism evidence="4 6">
    <name type="scientific">Streptomyces antibioticus</name>
    <dbReference type="NCBI Taxonomy" id="1890"/>
    <lineage>
        <taxon>Bacteria</taxon>
        <taxon>Bacillati</taxon>
        <taxon>Actinomycetota</taxon>
        <taxon>Actinomycetes</taxon>
        <taxon>Kitasatosporales</taxon>
        <taxon>Streptomycetaceae</taxon>
        <taxon>Streptomyces</taxon>
    </lineage>
</organism>
<dbReference type="RefSeq" id="WP_030797546.1">
    <property type="nucleotide sequence ID" value="NZ_CM007717.1"/>
</dbReference>
<evidence type="ECO:0000313" key="3">
    <source>
        <dbReference type="EMBL" id="OOQ54551.1"/>
    </source>
</evidence>
<reference evidence="4 6" key="2">
    <citation type="submission" date="2020-03" db="EMBL/GenBank/DDBJ databases">
        <title>Is there a link between lipid content and antibiotic production in Streptomyces?</title>
        <authorList>
            <person name="David M."/>
            <person name="Lejeune C."/>
            <person name="Abreu S."/>
            <person name="Thibessard A."/>
            <person name="Leblond P."/>
            <person name="Chaminade P."/>
            <person name="Virolle M.-J."/>
        </authorList>
    </citation>
    <scope>NUCLEOTIDE SEQUENCE [LARGE SCALE GENOMIC DNA]</scope>
    <source>
        <strain evidence="4 6">DSM 41481</strain>
    </source>
</reference>
<evidence type="ECO:0000256" key="1">
    <source>
        <dbReference type="ARBA" id="ARBA00006484"/>
    </source>
</evidence>
<keyword evidence="2" id="KW-0560">Oxidoreductase</keyword>
<dbReference type="EMBL" id="CP050692">
    <property type="protein sequence ID" value="QIT42163.1"/>
    <property type="molecule type" value="Genomic_DNA"/>
</dbReference>
<dbReference type="EMBL" id="LHQL01000001">
    <property type="protein sequence ID" value="OOQ54551.1"/>
    <property type="molecule type" value="Genomic_DNA"/>
</dbReference>
<dbReference type="PANTHER" id="PTHR24320:SF148">
    <property type="entry name" value="NAD(P)-BINDING ROSSMANN-FOLD SUPERFAMILY PROTEIN"/>
    <property type="match status" value="1"/>
</dbReference>
<dbReference type="NCBIfam" id="NF004513">
    <property type="entry name" value="PRK05854.1"/>
    <property type="match status" value="1"/>
</dbReference>
<dbReference type="Proteomes" id="UP000502504">
    <property type="component" value="Chromosome"/>
</dbReference>
<dbReference type="Gene3D" id="3.40.50.720">
    <property type="entry name" value="NAD(P)-binding Rossmann-like Domain"/>
    <property type="match status" value="1"/>
</dbReference>
<dbReference type="AlphaFoldDB" id="A0AAE6Y354"/>
<dbReference type="PRINTS" id="PR00081">
    <property type="entry name" value="GDHRDH"/>
</dbReference>
<dbReference type="Pfam" id="PF00106">
    <property type="entry name" value="adh_short"/>
    <property type="match status" value="1"/>
</dbReference>
<evidence type="ECO:0000313" key="4">
    <source>
        <dbReference type="EMBL" id="QIT42163.1"/>
    </source>
</evidence>